<organism evidence="1 2">
    <name type="scientific">Kitasatospora cathayae</name>
    <dbReference type="NCBI Taxonomy" id="3004092"/>
    <lineage>
        <taxon>Bacteria</taxon>
        <taxon>Bacillati</taxon>
        <taxon>Actinomycetota</taxon>
        <taxon>Actinomycetes</taxon>
        <taxon>Kitasatosporales</taxon>
        <taxon>Streptomycetaceae</taxon>
        <taxon>Kitasatospora</taxon>
    </lineage>
</organism>
<dbReference type="Proteomes" id="UP001212821">
    <property type="component" value="Chromosome"/>
</dbReference>
<evidence type="ECO:0000313" key="1">
    <source>
        <dbReference type="EMBL" id="WBP87026.1"/>
    </source>
</evidence>
<name>A0ABY7Q319_9ACTN</name>
<dbReference type="EMBL" id="CP115450">
    <property type="protein sequence ID" value="WBP87026.1"/>
    <property type="molecule type" value="Genomic_DNA"/>
</dbReference>
<accession>A0ABY7Q319</accession>
<protein>
    <submittedName>
        <fullName evidence="1">Uncharacterized protein</fullName>
    </submittedName>
</protein>
<gene>
    <name evidence="1" type="ORF">O1G21_15030</name>
</gene>
<keyword evidence="2" id="KW-1185">Reference proteome</keyword>
<dbReference type="RefSeq" id="WP_270144110.1">
    <property type="nucleotide sequence ID" value="NZ_CP115450.1"/>
</dbReference>
<evidence type="ECO:0000313" key="2">
    <source>
        <dbReference type="Proteomes" id="UP001212821"/>
    </source>
</evidence>
<reference evidence="2" key="1">
    <citation type="submission" date="2022-12" db="EMBL/GenBank/DDBJ databases">
        <authorList>
            <person name="Mo P."/>
        </authorList>
    </citation>
    <scope>NUCLEOTIDE SEQUENCE [LARGE SCALE GENOMIC DNA]</scope>
    <source>
        <strain evidence="2">HUAS 3-15</strain>
    </source>
</reference>
<sequence>MTAYARVTLSDNQIMTTLREVVAERPYFIYSPPEHHDDDTARCYYVHVDENGDNETPGCLVGAVLNRLGVPLDVLAKYEGSGAGSVSRAVANVSDTAALALAVAQDAQDNGAAWSRALEAAEQYAPVAAFI</sequence>
<proteinExistence type="predicted"/>